<evidence type="ECO:0000256" key="3">
    <source>
        <dbReference type="ARBA" id="ARBA00023027"/>
    </source>
</evidence>
<gene>
    <name evidence="5" type="ORF">ADK38_02705</name>
</gene>
<dbReference type="InterPro" id="IPR020904">
    <property type="entry name" value="Sc_DH/Rdtase_CS"/>
</dbReference>
<reference evidence="5 6" key="1">
    <citation type="submission" date="2015-07" db="EMBL/GenBank/DDBJ databases">
        <authorList>
            <person name="Ju K.-S."/>
            <person name="Doroghazi J.R."/>
            <person name="Metcalf W.W."/>
        </authorList>
    </citation>
    <scope>NUCLEOTIDE SEQUENCE [LARGE SCALE GENOMIC DNA]</scope>
    <source>
        <strain evidence="5 6">NRRL B-3589</strain>
    </source>
</reference>
<sequence length="263" mass="28273">MGRSHAVRLAQEGADIVAVDLCADLDSTPYPGANSQDLTSTTKLVEQTGRRILARRADTRDFKELQNVVDEAIAEFGHIDVVCANAGMSSFGFSWELSEEAWQEIIDVNLTGSWKTVKAVIPHMIERNEGGSLVFISSTAGLIGVPTMSHYTASKHGVVGLMRALAVELAPHNIRVNSVNPGNVDTPMVNNAPMRKLFLPEVSDPTPEAANDVMREMSALPVGWLDSQGVSEAVLYLASDAARHVTGITLPVDAGMSLPNKIR</sequence>
<dbReference type="PRINTS" id="PR00080">
    <property type="entry name" value="SDRFAMILY"/>
</dbReference>
<name>A0ABR5JDJ5_9ACTN</name>
<dbReference type="EMBL" id="LGUT01000218">
    <property type="protein sequence ID" value="KOG91518.1"/>
    <property type="molecule type" value="Genomic_DNA"/>
</dbReference>
<dbReference type="PANTHER" id="PTHR24321:SF8">
    <property type="entry name" value="ESTRADIOL 17-BETA-DEHYDROGENASE 8-RELATED"/>
    <property type="match status" value="1"/>
</dbReference>
<dbReference type="CDD" id="cd05233">
    <property type="entry name" value="SDR_c"/>
    <property type="match status" value="1"/>
</dbReference>
<keyword evidence="3" id="KW-0520">NAD</keyword>
<keyword evidence="6" id="KW-1185">Reference proteome</keyword>
<dbReference type="Gene3D" id="3.40.50.720">
    <property type="entry name" value="NAD(P)-binding Rossmann-like Domain"/>
    <property type="match status" value="1"/>
</dbReference>
<proteinExistence type="inferred from homology"/>
<dbReference type="PRINTS" id="PR00081">
    <property type="entry name" value="GDHRDH"/>
</dbReference>
<keyword evidence="2" id="KW-0560">Oxidoreductase</keyword>
<evidence type="ECO:0000256" key="4">
    <source>
        <dbReference type="RuleBase" id="RU000363"/>
    </source>
</evidence>
<accession>A0ABR5JDJ5</accession>
<protein>
    <submittedName>
        <fullName evidence="5">3-ketoacyl-ACP reductase</fullName>
    </submittedName>
</protein>
<dbReference type="NCBIfam" id="NF009467">
    <property type="entry name" value="PRK12826.1-3"/>
    <property type="match status" value="1"/>
</dbReference>
<organism evidence="5 6">
    <name type="scientific">Streptomyces varsoviensis</name>
    <dbReference type="NCBI Taxonomy" id="67373"/>
    <lineage>
        <taxon>Bacteria</taxon>
        <taxon>Bacillati</taxon>
        <taxon>Actinomycetota</taxon>
        <taxon>Actinomycetes</taxon>
        <taxon>Kitasatosporales</taxon>
        <taxon>Streptomycetaceae</taxon>
        <taxon>Streptomyces</taxon>
    </lineage>
</organism>
<dbReference type="InterPro" id="IPR036291">
    <property type="entry name" value="NAD(P)-bd_dom_sf"/>
</dbReference>
<dbReference type="SUPFAM" id="SSF51735">
    <property type="entry name" value="NAD(P)-binding Rossmann-fold domains"/>
    <property type="match status" value="1"/>
</dbReference>
<comment type="similarity">
    <text evidence="1 4">Belongs to the short-chain dehydrogenases/reductases (SDR) family.</text>
</comment>
<evidence type="ECO:0000256" key="1">
    <source>
        <dbReference type="ARBA" id="ARBA00006484"/>
    </source>
</evidence>
<dbReference type="Proteomes" id="UP000037020">
    <property type="component" value="Unassembled WGS sequence"/>
</dbReference>
<evidence type="ECO:0000313" key="5">
    <source>
        <dbReference type="EMBL" id="KOG91518.1"/>
    </source>
</evidence>
<dbReference type="NCBIfam" id="TIGR03971">
    <property type="entry name" value="SDR_subfam_1"/>
    <property type="match status" value="1"/>
</dbReference>
<comment type="caution">
    <text evidence="5">The sequence shown here is derived from an EMBL/GenBank/DDBJ whole genome shotgun (WGS) entry which is preliminary data.</text>
</comment>
<evidence type="ECO:0000256" key="2">
    <source>
        <dbReference type="ARBA" id="ARBA00023002"/>
    </source>
</evidence>
<dbReference type="PROSITE" id="PS00061">
    <property type="entry name" value="ADH_SHORT"/>
    <property type="match status" value="1"/>
</dbReference>
<dbReference type="InterPro" id="IPR002347">
    <property type="entry name" value="SDR_fam"/>
</dbReference>
<evidence type="ECO:0000313" key="6">
    <source>
        <dbReference type="Proteomes" id="UP000037020"/>
    </source>
</evidence>
<dbReference type="InterPro" id="IPR023985">
    <property type="entry name" value="SDR_subfam_1"/>
</dbReference>
<dbReference type="Pfam" id="PF00106">
    <property type="entry name" value="adh_short"/>
    <property type="match status" value="1"/>
</dbReference>
<dbReference type="PANTHER" id="PTHR24321">
    <property type="entry name" value="DEHYDROGENASES, SHORT CHAIN"/>
    <property type="match status" value="1"/>
</dbReference>